<protein>
    <submittedName>
        <fullName evidence="1">Uncharacterized protein</fullName>
    </submittedName>
</protein>
<dbReference type="AlphaFoldDB" id="A0A0A8ZZ56"/>
<reference evidence="1" key="1">
    <citation type="submission" date="2014-09" db="EMBL/GenBank/DDBJ databases">
        <authorList>
            <person name="Magalhaes I.L.F."/>
            <person name="Oliveira U."/>
            <person name="Santos F.R."/>
            <person name="Vidigal T.H.D.A."/>
            <person name="Brescovit A.D."/>
            <person name="Santos A.J."/>
        </authorList>
    </citation>
    <scope>NUCLEOTIDE SEQUENCE</scope>
    <source>
        <tissue evidence="1">Shoot tissue taken approximately 20 cm above the soil surface</tissue>
    </source>
</reference>
<reference evidence="1" key="2">
    <citation type="journal article" date="2015" name="Data Brief">
        <title>Shoot transcriptome of the giant reed, Arundo donax.</title>
        <authorList>
            <person name="Barrero R.A."/>
            <person name="Guerrero F.D."/>
            <person name="Moolhuijzen P."/>
            <person name="Goolsby J.A."/>
            <person name="Tidwell J."/>
            <person name="Bellgard S.E."/>
            <person name="Bellgard M.I."/>
        </authorList>
    </citation>
    <scope>NUCLEOTIDE SEQUENCE</scope>
    <source>
        <tissue evidence="1">Shoot tissue taken approximately 20 cm above the soil surface</tissue>
    </source>
</reference>
<proteinExistence type="predicted"/>
<sequence length="151" mass="15987">MQRSISAVNSKPFLAHAALAPLDDDQPAAAALTMLVSYNRRRQKLSMSLAYDVVILSPSTLLPAISLSRHASPPALHILRLGSAILTLQCPSEKLASLARATSHLSSAFCRSSSRQNPCSLAGMASCTSHHRACASSQANCRSAATFQLQS</sequence>
<organism evidence="1">
    <name type="scientific">Arundo donax</name>
    <name type="common">Giant reed</name>
    <name type="synonym">Donax arundinaceus</name>
    <dbReference type="NCBI Taxonomy" id="35708"/>
    <lineage>
        <taxon>Eukaryota</taxon>
        <taxon>Viridiplantae</taxon>
        <taxon>Streptophyta</taxon>
        <taxon>Embryophyta</taxon>
        <taxon>Tracheophyta</taxon>
        <taxon>Spermatophyta</taxon>
        <taxon>Magnoliopsida</taxon>
        <taxon>Liliopsida</taxon>
        <taxon>Poales</taxon>
        <taxon>Poaceae</taxon>
        <taxon>PACMAD clade</taxon>
        <taxon>Arundinoideae</taxon>
        <taxon>Arundineae</taxon>
        <taxon>Arundo</taxon>
    </lineage>
</organism>
<dbReference type="EMBL" id="GBRH01253804">
    <property type="protein sequence ID" value="JAD44091.1"/>
    <property type="molecule type" value="Transcribed_RNA"/>
</dbReference>
<name>A0A0A8ZZ56_ARUDO</name>
<accession>A0A0A8ZZ56</accession>
<evidence type="ECO:0000313" key="1">
    <source>
        <dbReference type="EMBL" id="JAD44091.1"/>
    </source>
</evidence>